<dbReference type="EMBL" id="JACOIK010000005">
    <property type="protein sequence ID" value="MBD1432787.1"/>
    <property type="molecule type" value="Genomic_DNA"/>
</dbReference>
<dbReference type="Proteomes" id="UP000602759">
    <property type="component" value="Unassembled WGS sequence"/>
</dbReference>
<evidence type="ECO:0000313" key="5">
    <source>
        <dbReference type="EMBL" id="MBD1432787.1"/>
    </source>
</evidence>
<dbReference type="InterPro" id="IPR001173">
    <property type="entry name" value="Glyco_trans_2-like"/>
</dbReference>
<proteinExistence type="inferred from homology"/>
<dbReference type="PANTHER" id="PTHR43179">
    <property type="entry name" value="RHAMNOSYLTRANSFERASE WBBL"/>
    <property type="match status" value="1"/>
</dbReference>
<evidence type="ECO:0000256" key="2">
    <source>
        <dbReference type="ARBA" id="ARBA00022676"/>
    </source>
</evidence>
<gene>
    <name evidence="5" type="ORF">H8B06_08130</name>
</gene>
<protein>
    <submittedName>
        <fullName evidence="5">Glycosyltransferase family 2 protein</fullName>
    </submittedName>
</protein>
<dbReference type="InterPro" id="IPR029044">
    <property type="entry name" value="Nucleotide-diphossugar_trans"/>
</dbReference>
<evidence type="ECO:0000256" key="1">
    <source>
        <dbReference type="ARBA" id="ARBA00006739"/>
    </source>
</evidence>
<reference evidence="5 6" key="1">
    <citation type="submission" date="2020-08" db="EMBL/GenBank/DDBJ databases">
        <title>Sphingobacterium sp. DN00404 isolated from aquaculture water.</title>
        <authorList>
            <person name="Zhang M."/>
        </authorList>
    </citation>
    <scope>NUCLEOTIDE SEQUENCE [LARGE SCALE GENOMIC DNA]</scope>
    <source>
        <strain evidence="5 6">DN00404</strain>
    </source>
</reference>
<keyword evidence="6" id="KW-1185">Reference proteome</keyword>
<keyword evidence="3" id="KW-0808">Transferase</keyword>
<accession>A0ABR7YN98</accession>
<name>A0ABR7YN98_9SPHI</name>
<feature type="domain" description="Glycosyltransferase 2-like" evidence="4">
    <location>
        <begin position="9"/>
        <end position="110"/>
    </location>
</feature>
<evidence type="ECO:0000256" key="3">
    <source>
        <dbReference type="ARBA" id="ARBA00022679"/>
    </source>
</evidence>
<evidence type="ECO:0000259" key="4">
    <source>
        <dbReference type="Pfam" id="PF00535"/>
    </source>
</evidence>
<evidence type="ECO:0000313" key="6">
    <source>
        <dbReference type="Proteomes" id="UP000602759"/>
    </source>
</evidence>
<comment type="similarity">
    <text evidence="1">Belongs to the glycosyltransferase 2 family.</text>
</comment>
<organism evidence="5 6">
    <name type="scientific">Sphingobacterium micropteri</name>
    <dbReference type="NCBI Taxonomy" id="2763501"/>
    <lineage>
        <taxon>Bacteria</taxon>
        <taxon>Pseudomonadati</taxon>
        <taxon>Bacteroidota</taxon>
        <taxon>Sphingobacteriia</taxon>
        <taxon>Sphingobacteriales</taxon>
        <taxon>Sphingobacteriaceae</taxon>
        <taxon>Sphingobacterium</taxon>
    </lineage>
</organism>
<keyword evidence="2" id="KW-0328">Glycosyltransferase</keyword>
<dbReference type="Gene3D" id="3.90.550.10">
    <property type="entry name" value="Spore Coat Polysaccharide Biosynthesis Protein SpsA, Chain A"/>
    <property type="match status" value="1"/>
</dbReference>
<dbReference type="PANTHER" id="PTHR43179:SF12">
    <property type="entry name" value="GALACTOFURANOSYLTRANSFERASE GLFT2"/>
    <property type="match status" value="1"/>
</dbReference>
<sequence>MSTAYVDISFITINYNGIQHTADLLESIFTKNFSFSYEVIVIDNGSNVNEFETLKIKYPKIRGIYHSKNLGFAGGNNLGIDLARGTYLYFLNNDTLLPSEADNQIVEILEFCQLHPQAGGLSPKIMYNSPPDLIQFAGSTPLSTITLRNKQIGYQEQDLGQYNTIKEIPYMHGAAMFVPRRVIEHIGAMPELYFLYYEELDWSCRLSKLYKLYYYPDAYIYHKESATTGIDSPLKAFYLTRNRILFAVRNRSGITRILSILYMVGIVSPLKMLKFIGRGKWQQVVSIWSGVLSGISLIRAK</sequence>
<dbReference type="RefSeq" id="WP_190993785.1">
    <property type="nucleotide sequence ID" value="NZ_JACOIK010000005.1"/>
</dbReference>
<dbReference type="CDD" id="cd04186">
    <property type="entry name" value="GT_2_like_c"/>
    <property type="match status" value="1"/>
</dbReference>
<comment type="caution">
    <text evidence="5">The sequence shown here is derived from an EMBL/GenBank/DDBJ whole genome shotgun (WGS) entry which is preliminary data.</text>
</comment>
<dbReference type="Pfam" id="PF00535">
    <property type="entry name" value="Glycos_transf_2"/>
    <property type="match status" value="1"/>
</dbReference>
<dbReference type="SUPFAM" id="SSF53448">
    <property type="entry name" value="Nucleotide-diphospho-sugar transferases"/>
    <property type="match status" value="1"/>
</dbReference>